<protein>
    <recommendedName>
        <fullName evidence="3">AlpA family phage regulatory protein</fullName>
    </recommendedName>
</protein>
<evidence type="ECO:0000313" key="2">
    <source>
        <dbReference type="Proteomes" id="UP001317705"/>
    </source>
</evidence>
<gene>
    <name evidence="1" type="ORF">GURASL_01240</name>
</gene>
<name>A0ABN6VR26_9BACT</name>
<keyword evidence="2" id="KW-1185">Reference proteome</keyword>
<organism evidence="1 2">
    <name type="scientific">Geotalea uraniireducens</name>
    <dbReference type="NCBI Taxonomy" id="351604"/>
    <lineage>
        <taxon>Bacteria</taxon>
        <taxon>Pseudomonadati</taxon>
        <taxon>Thermodesulfobacteriota</taxon>
        <taxon>Desulfuromonadia</taxon>
        <taxon>Geobacterales</taxon>
        <taxon>Geobacteraceae</taxon>
        <taxon>Geotalea</taxon>
    </lineage>
</organism>
<evidence type="ECO:0000313" key="1">
    <source>
        <dbReference type="EMBL" id="BDV41201.1"/>
    </source>
</evidence>
<dbReference type="EMBL" id="AP027151">
    <property type="protein sequence ID" value="BDV41201.1"/>
    <property type="molecule type" value="Genomic_DNA"/>
</dbReference>
<accession>A0ABN6VR26</accession>
<proteinExistence type="predicted"/>
<reference evidence="1 2" key="1">
    <citation type="submission" date="2022-12" db="EMBL/GenBank/DDBJ databases">
        <title>Polyphasic characterization of Geotalea uranireducens NIT-SL11 newly isolated from a complex of sewage sludge and microbially reduced graphene oxide.</title>
        <authorList>
            <person name="Xie L."/>
            <person name="Yoshida N."/>
            <person name="Meng L."/>
        </authorList>
    </citation>
    <scope>NUCLEOTIDE SEQUENCE [LARGE SCALE GENOMIC DNA]</scope>
    <source>
        <strain evidence="1 2">NIT-SL11</strain>
    </source>
</reference>
<evidence type="ECO:0008006" key="3">
    <source>
        <dbReference type="Google" id="ProtNLM"/>
    </source>
</evidence>
<dbReference type="Proteomes" id="UP001317705">
    <property type="component" value="Chromosome"/>
</dbReference>
<sequence>MRSSSLPETGFLRLWQILGNTKTDPPTPPLLPISKSTWWVRVKSGEYPQPVKLGPRITAWRVEDIRSLIARDTQAE</sequence>
<dbReference type="RefSeq" id="WP_282001163.1">
    <property type="nucleotide sequence ID" value="NZ_AP027151.1"/>
</dbReference>